<dbReference type="Pfam" id="PF25907">
    <property type="entry name" value="DUF7962"/>
    <property type="match status" value="1"/>
</dbReference>
<sequence>MGSTVAPNDIVLFNYPSSPFGRRISWYLQLRTIGYALAEQPVTMPRPDLEKLGVKYRRIPNLAIGRDVYLDTRLILRTLEKKFPEGKLGSDKPEQQFVEKLLEKYMVEGPVFQETAGLVPSTVLKDATLATFACYERVHGPELDTRRAGGTTGESSVRLEPVRLVGPRWQIYKVSSFLVTIWPVDWATSMNMPSHVVSEELFPKVYAWISRFQHVLEDAASAGPKLVIVNGDEAVSYMKNIRGSQEARPDDVVDKKDPRAVECGTFVEIYPSDRGSEHGDAGRLVALAPDSVTIMAEGALGLRIHAPRTGFKMTGV</sequence>
<comment type="caution">
    <text evidence="3">The sequence shown here is derived from an EMBL/GenBank/DDBJ whole genome shotgun (WGS) entry which is preliminary data.</text>
</comment>
<organism evidence="3 4">
    <name type="scientific">Karstenula rhodostoma CBS 690.94</name>
    <dbReference type="NCBI Taxonomy" id="1392251"/>
    <lineage>
        <taxon>Eukaryota</taxon>
        <taxon>Fungi</taxon>
        <taxon>Dikarya</taxon>
        <taxon>Ascomycota</taxon>
        <taxon>Pezizomycotina</taxon>
        <taxon>Dothideomycetes</taxon>
        <taxon>Pleosporomycetidae</taxon>
        <taxon>Pleosporales</taxon>
        <taxon>Massarineae</taxon>
        <taxon>Didymosphaeriaceae</taxon>
        <taxon>Karstenula</taxon>
    </lineage>
</organism>
<gene>
    <name evidence="3" type="ORF">P171DRAFT_331058</name>
</gene>
<feature type="domain" description="DUF7962" evidence="2">
    <location>
        <begin position="180"/>
        <end position="220"/>
    </location>
</feature>
<name>A0A9P4P6Y5_9PLEO</name>
<evidence type="ECO:0008006" key="5">
    <source>
        <dbReference type="Google" id="ProtNLM"/>
    </source>
</evidence>
<proteinExistence type="predicted"/>
<dbReference type="InterPro" id="IPR058268">
    <property type="entry name" value="DUF7962"/>
</dbReference>
<dbReference type="Gene3D" id="3.40.30.110">
    <property type="match status" value="2"/>
</dbReference>
<reference evidence="3" key="1">
    <citation type="journal article" date="2020" name="Stud. Mycol.">
        <title>101 Dothideomycetes genomes: a test case for predicting lifestyles and emergence of pathogens.</title>
        <authorList>
            <person name="Haridas S."/>
            <person name="Albert R."/>
            <person name="Binder M."/>
            <person name="Bloem J."/>
            <person name="Labutti K."/>
            <person name="Salamov A."/>
            <person name="Andreopoulos B."/>
            <person name="Baker S."/>
            <person name="Barry K."/>
            <person name="Bills G."/>
            <person name="Bluhm B."/>
            <person name="Cannon C."/>
            <person name="Castanera R."/>
            <person name="Culley D."/>
            <person name="Daum C."/>
            <person name="Ezra D."/>
            <person name="Gonzalez J."/>
            <person name="Henrissat B."/>
            <person name="Kuo A."/>
            <person name="Liang C."/>
            <person name="Lipzen A."/>
            <person name="Lutzoni F."/>
            <person name="Magnuson J."/>
            <person name="Mondo S."/>
            <person name="Nolan M."/>
            <person name="Ohm R."/>
            <person name="Pangilinan J."/>
            <person name="Park H.-J."/>
            <person name="Ramirez L."/>
            <person name="Alfaro M."/>
            <person name="Sun H."/>
            <person name="Tritt A."/>
            <person name="Yoshinaga Y."/>
            <person name="Zwiers L.-H."/>
            <person name="Turgeon B."/>
            <person name="Goodwin S."/>
            <person name="Spatafora J."/>
            <person name="Crous P."/>
            <person name="Grigoriev I."/>
        </authorList>
    </citation>
    <scope>NUCLEOTIDE SEQUENCE</scope>
    <source>
        <strain evidence="3">CBS 690.94</strain>
    </source>
</reference>
<feature type="non-terminal residue" evidence="3">
    <location>
        <position position="316"/>
    </location>
</feature>
<protein>
    <recommendedName>
        <fullName evidence="5">GST N-terminal domain-containing protein</fullName>
    </recommendedName>
</protein>
<keyword evidence="4" id="KW-1185">Reference proteome</keyword>
<evidence type="ECO:0000313" key="3">
    <source>
        <dbReference type="EMBL" id="KAF2438467.1"/>
    </source>
</evidence>
<dbReference type="OrthoDB" id="202840at2759"/>
<dbReference type="Pfam" id="PF13417">
    <property type="entry name" value="GST_N_3"/>
    <property type="match status" value="1"/>
</dbReference>
<dbReference type="InterPro" id="IPR004045">
    <property type="entry name" value="Glutathione_S-Trfase_N"/>
</dbReference>
<dbReference type="EMBL" id="MU001512">
    <property type="protein sequence ID" value="KAF2438467.1"/>
    <property type="molecule type" value="Genomic_DNA"/>
</dbReference>
<evidence type="ECO:0000259" key="2">
    <source>
        <dbReference type="Pfam" id="PF25907"/>
    </source>
</evidence>
<evidence type="ECO:0000259" key="1">
    <source>
        <dbReference type="Pfam" id="PF13417"/>
    </source>
</evidence>
<dbReference type="SUPFAM" id="SSF52833">
    <property type="entry name" value="Thioredoxin-like"/>
    <property type="match status" value="1"/>
</dbReference>
<dbReference type="InterPro" id="IPR036249">
    <property type="entry name" value="Thioredoxin-like_sf"/>
</dbReference>
<accession>A0A9P4P6Y5</accession>
<dbReference type="AlphaFoldDB" id="A0A9P4P6Y5"/>
<dbReference type="Proteomes" id="UP000799764">
    <property type="component" value="Unassembled WGS sequence"/>
</dbReference>
<evidence type="ECO:0000313" key="4">
    <source>
        <dbReference type="Proteomes" id="UP000799764"/>
    </source>
</evidence>
<feature type="domain" description="GST N-terminal" evidence="1">
    <location>
        <begin position="12"/>
        <end position="85"/>
    </location>
</feature>